<evidence type="ECO:0000313" key="2">
    <source>
        <dbReference type="EMBL" id="CAC5375200.1"/>
    </source>
</evidence>
<keyword evidence="3" id="KW-1185">Reference proteome</keyword>
<keyword evidence="1" id="KW-0472">Membrane</keyword>
<dbReference type="AlphaFoldDB" id="A0A6J8B006"/>
<feature type="transmembrane region" description="Helical" evidence="1">
    <location>
        <begin position="358"/>
        <end position="376"/>
    </location>
</feature>
<keyword evidence="1" id="KW-0812">Transmembrane</keyword>
<dbReference type="Gene3D" id="3.40.50.10140">
    <property type="entry name" value="Toll/interleukin-1 receptor homology (TIR) domain"/>
    <property type="match status" value="1"/>
</dbReference>
<keyword evidence="1" id="KW-1133">Transmembrane helix</keyword>
<gene>
    <name evidence="2" type="ORF">MCOR_12293</name>
</gene>
<dbReference type="InterPro" id="IPR032675">
    <property type="entry name" value="LRR_dom_sf"/>
</dbReference>
<dbReference type="Proteomes" id="UP000507470">
    <property type="component" value="Unassembled WGS sequence"/>
</dbReference>
<protein>
    <submittedName>
        <fullName evidence="2">SLIT2</fullName>
    </submittedName>
</protein>
<dbReference type="InterPro" id="IPR035897">
    <property type="entry name" value="Toll_tir_struct_dom_sf"/>
</dbReference>
<proteinExistence type="predicted"/>
<evidence type="ECO:0000313" key="3">
    <source>
        <dbReference type="Proteomes" id="UP000507470"/>
    </source>
</evidence>
<dbReference type="SUPFAM" id="SSF52200">
    <property type="entry name" value="Toll/Interleukin receptor TIR domain"/>
    <property type="match status" value="1"/>
</dbReference>
<evidence type="ECO:0000256" key="1">
    <source>
        <dbReference type="SAM" id="Phobius"/>
    </source>
</evidence>
<dbReference type="SUPFAM" id="SSF52058">
    <property type="entry name" value="L domain-like"/>
    <property type="match status" value="1"/>
</dbReference>
<accession>A0A6J8B006</accession>
<dbReference type="EMBL" id="CACVKT020002123">
    <property type="protein sequence ID" value="CAC5375200.1"/>
    <property type="molecule type" value="Genomic_DNA"/>
</dbReference>
<sequence>MIMGTYTYCSPDGMKDLWCNIHSSCYTNKNSKYGFEFINQCLACKAAPEWEIPLPNVTYRSLDVEIRDVIGTESMLLTDQEFNSTTYFRFVHSDGYLKQLPRNICKFNIVLIDVSYNLFEEIGNISCLQTLDTLKMNENRITFVSNKTFAEMPKLSKSTCKNPEPLRGINSENLFYNTSLQHLMVCDVQDGCPKVGQCKCVRTFQPITDSLIIDCSNQSCNDLPDVVPDTRHKIVLFMEGNQIRSVNSKYYFKDVKILNLSRNPIQSIEESIQNFSNDAEIIITDHLLDSLPRQVQLLDPNVFRFGQNGIPCNCDNRWIGEWRKIKKARYPLFCSNFENVLIEDFIIHSTECDSRQDTLLILYSLIPLTIFIVLIWKLRHLRYDVKVLKNQFLPIDKKIQRSWQTDIYISFDEDNDDVRRFVLRRRELNTYIACRDSWPGSTDEQNIVMNLQRCKYCLIIQSSGMYDLDKTKSCTNRMEYRLAWDMFTDKKLCKVLVINFDKSKTETFQALKTKALYRLGMGFKIYDRKRSLNEKLLEVFNEPLVTNVKHIRQRKRRISAYLWQQSKYKTRPLKMTNNKVMYQNEVD</sequence>
<organism evidence="2 3">
    <name type="scientific">Mytilus coruscus</name>
    <name type="common">Sea mussel</name>
    <dbReference type="NCBI Taxonomy" id="42192"/>
    <lineage>
        <taxon>Eukaryota</taxon>
        <taxon>Metazoa</taxon>
        <taxon>Spiralia</taxon>
        <taxon>Lophotrochozoa</taxon>
        <taxon>Mollusca</taxon>
        <taxon>Bivalvia</taxon>
        <taxon>Autobranchia</taxon>
        <taxon>Pteriomorphia</taxon>
        <taxon>Mytilida</taxon>
        <taxon>Mytiloidea</taxon>
        <taxon>Mytilidae</taxon>
        <taxon>Mytilinae</taxon>
        <taxon>Mytilus</taxon>
    </lineage>
</organism>
<reference evidence="2 3" key="1">
    <citation type="submission" date="2020-06" db="EMBL/GenBank/DDBJ databases">
        <authorList>
            <person name="Li R."/>
            <person name="Bekaert M."/>
        </authorList>
    </citation>
    <scope>NUCLEOTIDE SEQUENCE [LARGE SCALE GENOMIC DNA]</scope>
    <source>
        <strain evidence="3">wild</strain>
    </source>
</reference>
<dbReference type="OrthoDB" id="10323911at2759"/>
<dbReference type="Gene3D" id="3.80.10.10">
    <property type="entry name" value="Ribonuclease Inhibitor"/>
    <property type="match status" value="2"/>
</dbReference>
<name>A0A6J8B006_MYTCO</name>